<dbReference type="Gene3D" id="3.10.380.10">
    <property type="entry name" value="Colicin E3-like ribonuclease domain"/>
    <property type="match status" value="1"/>
</dbReference>
<dbReference type="InterPro" id="IPR036725">
    <property type="entry name" value="ColE3_ribonuclease_sf"/>
</dbReference>
<dbReference type="Pfam" id="PF25547">
    <property type="entry name" value="WXG100_2"/>
    <property type="match status" value="1"/>
</dbReference>
<reference evidence="5" key="1">
    <citation type="journal article" date="2019" name="Int. J. Syst. Evol. Microbiol.">
        <title>The Global Catalogue of Microorganisms (GCM) 10K type strain sequencing project: providing services to taxonomists for standard genome sequencing and annotation.</title>
        <authorList>
            <consortium name="The Broad Institute Genomics Platform"/>
            <consortium name="The Broad Institute Genome Sequencing Center for Infectious Disease"/>
            <person name="Wu L."/>
            <person name="Ma J."/>
        </authorList>
    </citation>
    <scope>NUCLEOTIDE SEQUENCE [LARGE SCALE GENOMIC DNA]</scope>
    <source>
        <strain evidence="5">DT72</strain>
    </source>
</reference>
<feature type="domain" description="Colicin E3-like ribonuclease" evidence="2">
    <location>
        <begin position="331"/>
        <end position="401"/>
    </location>
</feature>
<feature type="domain" description="Outer membrane channel protein CpnT-like N-terminal" evidence="3">
    <location>
        <begin position="132"/>
        <end position="250"/>
    </location>
</feature>
<comment type="caution">
    <text evidence="4">The sequence shown here is derived from an EMBL/GenBank/DDBJ whole genome shotgun (WGS) entry which is preliminary data.</text>
</comment>
<evidence type="ECO:0000259" key="2">
    <source>
        <dbReference type="Pfam" id="PF09000"/>
    </source>
</evidence>
<evidence type="ECO:0000256" key="1">
    <source>
        <dbReference type="SAM" id="MobiDB-lite"/>
    </source>
</evidence>
<dbReference type="SUPFAM" id="SSF63840">
    <property type="entry name" value="Ribonuclease domain of colicin E3"/>
    <property type="match status" value="1"/>
</dbReference>
<dbReference type="InterPro" id="IPR009105">
    <property type="entry name" value="Colicin_E3_ribonuclease"/>
</dbReference>
<gene>
    <name evidence="4" type="ORF">ACFSJG_20375</name>
</gene>
<protein>
    <submittedName>
        <fullName evidence="4">Colicin E3/pyocin S6 family cytotoxin</fullName>
    </submittedName>
</protein>
<accession>A0ABW4PA36</accession>
<sequence>MAPISMDPAVLTDAAVTYETARASADKVVDDLAAALDSNWGCAGSDSAGATWAEGYDPAAYDAVAGGTVIVNAFGKMHDLLAVTAVNHANTERANTNPPEPPESPPAELPTMGAPAFKGAFGGDADEPFGWGLISSWLQGHTWPNGDPDKLRALASAWRGAATGLRASVDGTGSLFAKFEDIESGEVPQILAQMDLVFSDAEHVATQYENLASSCDEWAGQIEDAHGKVLAILAGALGVGLIAGGIAGFFTAGTGTVAVTGATGSAAGASIVGVLVAFDTAAAAAVGATVAAGVAVGGVATELQPLLDANPTVFGANTSGGGGGAHHYVKPPKDLPGFPNAKPLKKMAPRYRERWQDADGTTYEWDYQHGAVEKYSKNGKHLGEFDANTGAQTKPPEPGRKPGR</sequence>
<name>A0ABW4PA36_9NOCA</name>
<organism evidence="4 5">
    <name type="scientific">Rhodococcus gannanensis</name>
    <dbReference type="NCBI Taxonomy" id="1960308"/>
    <lineage>
        <taxon>Bacteria</taxon>
        <taxon>Bacillati</taxon>
        <taxon>Actinomycetota</taxon>
        <taxon>Actinomycetes</taxon>
        <taxon>Mycobacteriales</taxon>
        <taxon>Nocardiaceae</taxon>
        <taxon>Rhodococcus</taxon>
    </lineage>
</organism>
<dbReference type="Pfam" id="PF09000">
    <property type="entry name" value="Cytotoxic"/>
    <property type="match status" value="1"/>
</dbReference>
<dbReference type="EMBL" id="JBHUFB010000019">
    <property type="protein sequence ID" value="MFD1814579.1"/>
    <property type="molecule type" value="Genomic_DNA"/>
</dbReference>
<feature type="region of interest" description="Disordered" evidence="1">
    <location>
        <begin position="378"/>
        <end position="404"/>
    </location>
</feature>
<dbReference type="Proteomes" id="UP001597286">
    <property type="component" value="Unassembled WGS sequence"/>
</dbReference>
<evidence type="ECO:0000313" key="5">
    <source>
        <dbReference type="Proteomes" id="UP001597286"/>
    </source>
</evidence>
<keyword evidence="5" id="KW-1185">Reference proteome</keyword>
<evidence type="ECO:0000259" key="3">
    <source>
        <dbReference type="Pfam" id="PF25547"/>
    </source>
</evidence>
<dbReference type="InterPro" id="IPR057746">
    <property type="entry name" value="CpnT-like_N"/>
</dbReference>
<dbReference type="RefSeq" id="WP_378487204.1">
    <property type="nucleotide sequence ID" value="NZ_JBHUFB010000019.1"/>
</dbReference>
<proteinExistence type="predicted"/>
<evidence type="ECO:0000313" key="4">
    <source>
        <dbReference type="EMBL" id="MFD1814579.1"/>
    </source>
</evidence>